<dbReference type="GO" id="GO:0004520">
    <property type="term" value="F:DNA endonuclease activity"/>
    <property type="evidence" value="ECO:0007669"/>
    <property type="project" value="TreeGrafter"/>
</dbReference>
<gene>
    <name evidence="3" type="ORF">J2T55_001801</name>
</gene>
<dbReference type="Proteomes" id="UP001204445">
    <property type="component" value="Unassembled WGS sequence"/>
</dbReference>
<dbReference type="SUPFAM" id="SSF160443">
    <property type="entry name" value="SMR domain-like"/>
    <property type="match status" value="1"/>
</dbReference>
<evidence type="ECO:0000256" key="1">
    <source>
        <dbReference type="SAM" id="MobiDB-lite"/>
    </source>
</evidence>
<keyword evidence="4" id="KW-1185">Reference proteome</keyword>
<dbReference type="PANTHER" id="PTHR35562">
    <property type="entry name" value="DNA ENDONUCLEASE SMRA-RELATED"/>
    <property type="match status" value="1"/>
</dbReference>
<reference evidence="3" key="1">
    <citation type="submission" date="2022-08" db="EMBL/GenBank/DDBJ databases">
        <title>Genomic Encyclopedia of Type Strains, Phase III (KMG-III): the genomes of soil and plant-associated and newly described type strains.</title>
        <authorList>
            <person name="Whitman W."/>
        </authorList>
    </citation>
    <scope>NUCLEOTIDE SEQUENCE</scope>
    <source>
        <strain evidence="3">HMT 1</strain>
    </source>
</reference>
<dbReference type="InterPro" id="IPR002625">
    <property type="entry name" value="Smr_dom"/>
</dbReference>
<protein>
    <submittedName>
        <fullName evidence="3">DNA-nicking Smr family endonuclease</fullName>
    </submittedName>
</protein>
<proteinExistence type="predicted"/>
<dbReference type="Pfam" id="PF01713">
    <property type="entry name" value="Smr"/>
    <property type="match status" value="1"/>
</dbReference>
<keyword evidence="3" id="KW-0540">Nuclease</keyword>
<feature type="region of interest" description="Disordered" evidence="1">
    <location>
        <begin position="1"/>
        <end position="45"/>
    </location>
</feature>
<feature type="domain" description="Smr" evidence="2">
    <location>
        <begin position="98"/>
        <end position="179"/>
    </location>
</feature>
<dbReference type="Gene3D" id="3.30.1370.110">
    <property type="match status" value="1"/>
</dbReference>
<evidence type="ECO:0000313" key="4">
    <source>
        <dbReference type="Proteomes" id="UP001204445"/>
    </source>
</evidence>
<keyword evidence="3" id="KW-0378">Hydrolase</keyword>
<sequence length="182" mass="20562">MADPDDISPEDSELFRSAVGAVEPVQSPARIRSDTPRPQPQPYQTRRAEAEVLEEMASGDMTMADVETGEELSYKRPGIQTQVFKRLRRGQFIVEAELDLHGLTTELARRELNEFLAACRHYNRRCIRIIHGKGRGSPDGRPVLKIHVNHWLRLCDDVLAFCSARPVDGGTGAIYVLLRQRK</sequence>
<dbReference type="PROSITE" id="PS50828">
    <property type="entry name" value="SMR"/>
    <property type="match status" value="1"/>
</dbReference>
<keyword evidence="3" id="KW-0255">Endonuclease</keyword>
<dbReference type="SMART" id="SM00463">
    <property type="entry name" value="SMR"/>
    <property type="match status" value="1"/>
</dbReference>
<dbReference type="InterPro" id="IPR036063">
    <property type="entry name" value="Smr_dom_sf"/>
</dbReference>
<dbReference type="PANTHER" id="PTHR35562:SF2">
    <property type="entry name" value="DNA ENDONUCLEASE SMRA-RELATED"/>
    <property type="match status" value="1"/>
</dbReference>
<dbReference type="AlphaFoldDB" id="A0AAE3HL66"/>
<evidence type="ECO:0000313" key="3">
    <source>
        <dbReference type="EMBL" id="MCS3903770.1"/>
    </source>
</evidence>
<accession>A0AAE3HL66</accession>
<comment type="caution">
    <text evidence="3">The sequence shown here is derived from an EMBL/GenBank/DDBJ whole genome shotgun (WGS) entry which is preliminary data.</text>
</comment>
<dbReference type="EMBL" id="JANUCT010000011">
    <property type="protein sequence ID" value="MCS3903770.1"/>
    <property type="molecule type" value="Genomic_DNA"/>
</dbReference>
<organism evidence="3 4">
    <name type="scientific">Methylohalomonas lacus</name>
    <dbReference type="NCBI Taxonomy" id="398773"/>
    <lineage>
        <taxon>Bacteria</taxon>
        <taxon>Pseudomonadati</taxon>
        <taxon>Pseudomonadota</taxon>
        <taxon>Gammaproteobacteria</taxon>
        <taxon>Methylohalomonadales</taxon>
        <taxon>Methylohalomonadaceae</taxon>
        <taxon>Methylohalomonas</taxon>
    </lineage>
</organism>
<dbReference type="RefSeq" id="WP_259055744.1">
    <property type="nucleotide sequence ID" value="NZ_JANUCT010000011.1"/>
</dbReference>
<evidence type="ECO:0000259" key="2">
    <source>
        <dbReference type="PROSITE" id="PS50828"/>
    </source>
</evidence>
<feature type="compositionally biased region" description="Acidic residues" evidence="1">
    <location>
        <begin position="1"/>
        <end position="12"/>
    </location>
</feature>
<name>A0AAE3HL66_9GAMM</name>